<proteinExistence type="predicted"/>
<evidence type="ECO:0000313" key="5">
    <source>
        <dbReference type="EMBL" id="KAA9005850.1"/>
    </source>
</evidence>
<evidence type="ECO:0000313" key="6">
    <source>
        <dbReference type="Proteomes" id="UP000367750"/>
    </source>
</evidence>
<dbReference type="Gene3D" id="3.40.50.2300">
    <property type="match status" value="2"/>
</dbReference>
<dbReference type="InterPro" id="IPR046335">
    <property type="entry name" value="LacI/GalR-like_sensor"/>
</dbReference>
<dbReference type="PRINTS" id="PR00036">
    <property type="entry name" value="HTHLACI"/>
</dbReference>
<dbReference type="CDD" id="cd01392">
    <property type="entry name" value="HTH_LacI"/>
    <property type="match status" value="1"/>
</dbReference>
<dbReference type="PANTHER" id="PTHR30146">
    <property type="entry name" value="LACI-RELATED TRANSCRIPTIONAL REPRESSOR"/>
    <property type="match status" value="1"/>
</dbReference>
<sequence>MKATIRDVARLAEVSISTVSRVMNAPETVVASKRDRVLEAIRQLQYQPNAFARGLIYKKSFTLGLLIPDIENLYYAGIIRGMQDACNKLGYSLMISNTDRDQERMLAYIDAFHEKQVDGIVLASDRLYPEYHERLTRCRIPFVLLSTHSDEHEVPSIEVDDEAAAYDAVKFLIDLGHREIGMIGFSHHDSIAGPPRYAGFVRALAETGLEDNAGRVKNANHRFEEAYQAAHELFTAYPSLTAVFCVADEFAMGTISYLKDRNILVPGQVSVIGFDNLRMAGMFIPKLTTIAQPIYELGYRAAEKLHELLTTGKVEVLREKMPHRLIVRESSRERGAP</sequence>
<dbReference type="PROSITE" id="PS00356">
    <property type="entry name" value="HTH_LACI_1"/>
    <property type="match status" value="1"/>
</dbReference>
<dbReference type="InterPro" id="IPR000843">
    <property type="entry name" value="HTH_LacI"/>
</dbReference>
<dbReference type="SUPFAM" id="SSF47413">
    <property type="entry name" value="lambda repressor-like DNA-binding domains"/>
    <property type="match status" value="1"/>
</dbReference>
<keyword evidence="1" id="KW-0805">Transcription regulation</keyword>
<evidence type="ECO:0000256" key="3">
    <source>
        <dbReference type="ARBA" id="ARBA00023163"/>
    </source>
</evidence>
<dbReference type="PROSITE" id="PS50932">
    <property type="entry name" value="HTH_LACI_2"/>
    <property type="match status" value="1"/>
</dbReference>
<dbReference type="Pfam" id="PF00356">
    <property type="entry name" value="LacI"/>
    <property type="match status" value="1"/>
</dbReference>
<dbReference type="InterPro" id="IPR010982">
    <property type="entry name" value="Lambda_DNA-bd_dom_sf"/>
</dbReference>
<dbReference type="GO" id="GO:0000976">
    <property type="term" value="F:transcription cis-regulatory region binding"/>
    <property type="evidence" value="ECO:0007669"/>
    <property type="project" value="TreeGrafter"/>
</dbReference>
<dbReference type="Gene3D" id="1.10.260.40">
    <property type="entry name" value="lambda repressor-like DNA-binding domains"/>
    <property type="match status" value="1"/>
</dbReference>
<dbReference type="Pfam" id="PF13377">
    <property type="entry name" value="Peripla_BP_3"/>
    <property type="match status" value="1"/>
</dbReference>
<dbReference type="AlphaFoldDB" id="A0A5J5GD26"/>
<keyword evidence="2" id="KW-0238">DNA-binding</keyword>
<feature type="domain" description="HTH lacI-type" evidence="4">
    <location>
        <begin position="3"/>
        <end position="57"/>
    </location>
</feature>
<evidence type="ECO:0000256" key="1">
    <source>
        <dbReference type="ARBA" id="ARBA00023015"/>
    </source>
</evidence>
<dbReference type="GO" id="GO:0003700">
    <property type="term" value="F:DNA-binding transcription factor activity"/>
    <property type="evidence" value="ECO:0007669"/>
    <property type="project" value="TreeGrafter"/>
</dbReference>
<reference evidence="5 6" key="1">
    <citation type="submission" date="2019-09" db="EMBL/GenBank/DDBJ databases">
        <title>Bacillus ochoae sp. nov., Paenibacillus whitsoniae sp. nov., Paenibacillus spiritus sp. nov. Isolated from the Mars Exploration Rover during spacecraft assembly.</title>
        <authorList>
            <person name="Seuylemezian A."/>
            <person name="Vaishampayan P."/>
        </authorList>
    </citation>
    <scope>NUCLEOTIDE SEQUENCE [LARGE SCALE GENOMIC DNA]</scope>
    <source>
        <strain evidence="5 6">MER_111</strain>
    </source>
</reference>
<dbReference type="SMART" id="SM00354">
    <property type="entry name" value="HTH_LACI"/>
    <property type="match status" value="1"/>
</dbReference>
<name>A0A5J5GD26_9BACL</name>
<protein>
    <submittedName>
        <fullName evidence="5">LacI family transcriptional regulator</fullName>
    </submittedName>
</protein>
<evidence type="ECO:0000259" key="4">
    <source>
        <dbReference type="PROSITE" id="PS50932"/>
    </source>
</evidence>
<dbReference type="PANTHER" id="PTHR30146:SF109">
    <property type="entry name" value="HTH-TYPE TRANSCRIPTIONAL REGULATOR GALS"/>
    <property type="match status" value="1"/>
</dbReference>
<keyword evidence="3" id="KW-0804">Transcription</keyword>
<dbReference type="InterPro" id="IPR028082">
    <property type="entry name" value="Peripla_BP_I"/>
</dbReference>
<dbReference type="RefSeq" id="WP_150457551.1">
    <property type="nucleotide sequence ID" value="NZ_VYKK01000007.1"/>
</dbReference>
<dbReference type="OrthoDB" id="9784962at2"/>
<dbReference type="EMBL" id="VYKK01000007">
    <property type="protein sequence ID" value="KAA9005850.1"/>
    <property type="molecule type" value="Genomic_DNA"/>
</dbReference>
<dbReference type="SUPFAM" id="SSF53822">
    <property type="entry name" value="Periplasmic binding protein-like I"/>
    <property type="match status" value="1"/>
</dbReference>
<gene>
    <name evidence="5" type="ORF">F4V43_07175</name>
</gene>
<keyword evidence="6" id="KW-1185">Reference proteome</keyword>
<accession>A0A5J5GD26</accession>
<comment type="caution">
    <text evidence="5">The sequence shown here is derived from an EMBL/GenBank/DDBJ whole genome shotgun (WGS) entry which is preliminary data.</text>
</comment>
<evidence type="ECO:0000256" key="2">
    <source>
        <dbReference type="ARBA" id="ARBA00023125"/>
    </source>
</evidence>
<organism evidence="5 6">
    <name type="scientific">Paenibacillus spiritus</name>
    <dbReference type="NCBI Taxonomy" id="2496557"/>
    <lineage>
        <taxon>Bacteria</taxon>
        <taxon>Bacillati</taxon>
        <taxon>Bacillota</taxon>
        <taxon>Bacilli</taxon>
        <taxon>Bacillales</taxon>
        <taxon>Paenibacillaceae</taxon>
        <taxon>Paenibacillus</taxon>
    </lineage>
</organism>
<dbReference type="Proteomes" id="UP000367750">
    <property type="component" value="Unassembled WGS sequence"/>
</dbReference>